<dbReference type="Pfam" id="PF00871">
    <property type="entry name" value="Acetate_kinase"/>
    <property type="match status" value="1"/>
</dbReference>
<keyword evidence="1" id="KW-0808">Transferase</keyword>
<feature type="non-terminal residue" evidence="5">
    <location>
        <position position="1"/>
    </location>
</feature>
<dbReference type="GO" id="GO:0006083">
    <property type="term" value="P:acetate metabolic process"/>
    <property type="evidence" value="ECO:0007669"/>
    <property type="project" value="TreeGrafter"/>
</dbReference>
<sequence>SIPLYRQAYAIPYEWTEKLGIRRYGFHGASHRYIATRMAELNPAARKIISVHLGGSSSVNATLNGKSVANSFGMTAQSGLPQASRCGDFDTFALLKLLQAGLKLEDIWKKLGKEGGLLGVSGVSSDCRDVEHAAAQGNKRAQLALDIFVESARQY</sequence>
<dbReference type="InterPro" id="IPR043129">
    <property type="entry name" value="ATPase_NBD"/>
</dbReference>
<gene>
    <name evidence="5" type="ORF">B1A_22058</name>
</gene>
<dbReference type="InterPro" id="IPR000890">
    <property type="entry name" value="Aliphatic_acid_kin_short-chain"/>
</dbReference>
<comment type="caution">
    <text evidence="5">The sequence shown here is derived from an EMBL/GenBank/DDBJ whole genome shotgun (WGS) entry which is preliminary data.</text>
</comment>
<keyword evidence="3 5" id="KW-0418">Kinase</keyword>
<dbReference type="EMBL" id="AUZX01016308">
    <property type="protein sequence ID" value="EQD25986.1"/>
    <property type="molecule type" value="Genomic_DNA"/>
</dbReference>
<proteinExistence type="predicted"/>
<reference evidence="5" key="1">
    <citation type="submission" date="2013-08" db="EMBL/GenBank/DDBJ databases">
        <authorList>
            <person name="Mendez C."/>
            <person name="Richter M."/>
            <person name="Ferrer M."/>
            <person name="Sanchez J."/>
        </authorList>
    </citation>
    <scope>NUCLEOTIDE SEQUENCE</scope>
</reference>
<keyword evidence="2" id="KW-0547">Nucleotide-binding</keyword>
<dbReference type="PANTHER" id="PTHR21060">
    <property type="entry name" value="ACETATE KINASE"/>
    <property type="match status" value="1"/>
</dbReference>
<feature type="non-terminal residue" evidence="5">
    <location>
        <position position="155"/>
    </location>
</feature>
<accession>T0XT33</accession>
<dbReference type="Gene3D" id="3.30.420.40">
    <property type="match status" value="2"/>
</dbReference>
<evidence type="ECO:0000256" key="2">
    <source>
        <dbReference type="ARBA" id="ARBA00022741"/>
    </source>
</evidence>
<dbReference type="GO" id="GO:0005524">
    <property type="term" value="F:ATP binding"/>
    <property type="evidence" value="ECO:0007669"/>
    <property type="project" value="UniProtKB-KW"/>
</dbReference>
<evidence type="ECO:0000256" key="4">
    <source>
        <dbReference type="ARBA" id="ARBA00022840"/>
    </source>
</evidence>
<dbReference type="GO" id="GO:0008776">
    <property type="term" value="F:acetate kinase activity"/>
    <property type="evidence" value="ECO:0007669"/>
    <property type="project" value="TreeGrafter"/>
</dbReference>
<protein>
    <submittedName>
        <fullName evidence="5">Acetate and butyrate kinase</fullName>
    </submittedName>
</protein>
<dbReference type="PRINTS" id="PR00471">
    <property type="entry name" value="ACETATEKNASE"/>
</dbReference>
<keyword evidence="4" id="KW-0067">ATP-binding</keyword>
<organism evidence="5">
    <name type="scientific">mine drainage metagenome</name>
    <dbReference type="NCBI Taxonomy" id="410659"/>
    <lineage>
        <taxon>unclassified sequences</taxon>
        <taxon>metagenomes</taxon>
        <taxon>ecological metagenomes</taxon>
    </lineage>
</organism>
<name>T0XT33_9ZZZZ</name>
<dbReference type="SUPFAM" id="SSF53067">
    <property type="entry name" value="Actin-like ATPase domain"/>
    <property type="match status" value="1"/>
</dbReference>
<evidence type="ECO:0000313" key="5">
    <source>
        <dbReference type="EMBL" id="EQD25986.1"/>
    </source>
</evidence>
<evidence type="ECO:0000256" key="1">
    <source>
        <dbReference type="ARBA" id="ARBA00022679"/>
    </source>
</evidence>
<dbReference type="AlphaFoldDB" id="T0XT33"/>
<dbReference type="PANTHER" id="PTHR21060:SF15">
    <property type="entry name" value="ACETATE KINASE-RELATED"/>
    <property type="match status" value="1"/>
</dbReference>
<reference evidence="5" key="2">
    <citation type="journal article" date="2014" name="ISME J.">
        <title>Microbial stratification in low pH oxic and suboxic macroscopic growths along an acid mine drainage.</title>
        <authorList>
            <person name="Mendez-Garcia C."/>
            <person name="Mesa V."/>
            <person name="Sprenger R.R."/>
            <person name="Richter M."/>
            <person name="Diez M.S."/>
            <person name="Solano J."/>
            <person name="Bargiela R."/>
            <person name="Golyshina O.V."/>
            <person name="Manteca A."/>
            <person name="Ramos J.L."/>
            <person name="Gallego J.R."/>
            <person name="Llorente I."/>
            <person name="Martins Dos Santos V.A."/>
            <person name="Jensen O.N."/>
            <person name="Pelaez A.I."/>
            <person name="Sanchez J."/>
            <person name="Ferrer M."/>
        </authorList>
    </citation>
    <scope>NUCLEOTIDE SEQUENCE</scope>
</reference>
<evidence type="ECO:0000256" key="3">
    <source>
        <dbReference type="ARBA" id="ARBA00022777"/>
    </source>
</evidence>